<evidence type="ECO:0000256" key="5">
    <source>
        <dbReference type="ARBA" id="ARBA00022989"/>
    </source>
</evidence>
<dbReference type="InterPro" id="IPR044878">
    <property type="entry name" value="UbiA_sf"/>
</dbReference>
<comment type="caution">
    <text evidence="10">The sequence shown here is derived from an EMBL/GenBank/DDBJ whole genome shotgun (WGS) entry which is preliminary data.</text>
</comment>
<evidence type="ECO:0000256" key="1">
    <source>
        <dbReference type="ARBA" id="ARBA00004141"/>
    </source>
</evidence>
<feature type="transmembrane region" description="Helical" evidence="9">
    <location>
        <begin position="274"/>
        <end position="291"/>
    </location>
</feature>
<keyword evidence="5 9" id="KW-1133">Transmembrane helix</keyword>
<evidence type="ECO:0000313" key="10">
    <source>
        <dbReference type="EMBL" id="MBD3868142.1"/>
    </source>
</evidence>
<evidence type="ECO:0000313" key="11">
    <source>
        <dbReference type="Proteomes" id="UP000648239"/>
    </source>
</evidence>
<comment type="catalytic activity">
    <reaction evidence="8 9">
        <text>heme b + (2E,6E)-farnesyl diphosphate + H2O = Fe(II)-heme o + diphosphate</text>
        <dbReference type="Rhea" id="RHEA:28070"/>
        <dbReference type="ChEBI" id="CHEBI:15377"/>
        <dbReference type="ChEBI" id="CHEBI:33019"/>
        <dbReference type="ChEBI" id="CHEBI:60344"/>
        <dbReference type="ChEBI" id="CHEBI:60530"/>
        <dbReference type="ChEBI" id="CHEBI:175763"/>
        <dbReference type="EC" id="2.5.1.141"/>
    </reaction>
</comment>
<dbReference type="Proteomes" id="UP000648239">
    <property type="component" value="Unassembled WGS sequence"/>
</dbReference>
<comment type="pathway">
    <text evidence="9">Porphyrin-containing compound metabolism; heme O biosynthesis; heme O from protoheme: step 1/1.</text>
</comment>
<evidence type="ECO:0000256" key="3">
    <source>
        <dbReference type="ARBA" id="ARBA00022679"/>
    </source>
</evidence>
<feature type="transmembrane region" description="Helical" evidence="9">
    <location>
        <begin position="119"/>
        <end position="139"/>
    </location>
</feature>
<keyword evidence="7 9" id="KW-0472">Membrane</keyword>
<evidence type="ECO:0000256" key="8">
    <source>
        <dbReference type="ARBA" id="ARBA00047690"/>
    </source>
</evidence>
<dbReference type="PANTHER" id="PTHR43448:SF2">
    <property type="entry name" value="PROTOHEME IX FARNESYLTRANSFERASE, MITOCHONDRIAL"/>
    <property type="match status" value="1"/>
</dbReference>
<dbReference type="InterPro" id="IPR006369">
    <property type="entry name" value="Protohaem_IX_farnesylTrfase"/>
</dbReference>
<proteinExistence type="inferred from homology"/>
<feature type="transmembrane region" description="Helical" evidence="9">
    <location>
        <begin position="26"/>
        <end position="42"/>
    </location>
</feature>
<evidence type="ECO:0000256" key="7">
    <source>
        <dbReference type="ARBA" id="ARBA00023136"/>
    </source>
</evidence>
<feature type="transmembrane region" description="Helical" evidence="9">
    <location>
        <begin position="216"/>
        <end position="237"/>
    </location>
</feature>
<evidence type="ECO:0000256" key="2">
    <source>
        <dbReference type="ARBA" id="ARBA00022475"/>
    </source>
</evidence>
<keyword evidence="6 9" id="KW-0350">Heme biosynthesis</keyword>
<gene>
    <name evidence="10" type="primary">cyoE</name>
    <name evidence="9" type="synonym">ctaB</name>
    <name evidence="10" type="ORF">IFK94_08450</name>
</gene>
<dbReference type="UniPathway" id="UPA00834">
    <property type="reaction ID" value="UER00712"/>
</dbReference>
<keyword evidence="2 9" id="KW-1003">Cell membrane</keyword>
<keyword evidence="4 9" id="KW-0812">Transmembrane</keyword>
<dbReference type="AlphaFoldDB" id="A0A8J7CD09"/>
<keyword evidence="3 9" id="KW-0808">Transferase</keyword>
<comment type="similarity">
    <text evidence="9">Belongs to the UbiA prenyltransferase family. Protoheme IX farnesyltransferase subfamily.</text>
</comment>
<dbReference type="InterPro" id="IPR000537">
    <property type="entry name" value="UbiA_prenyltransferase"/>
</dbReference>
<evidence type="ECO:0000256" key="4">
    <source>
        <dbReference type="ARBA" id="ARBA00022692"/>
    </source>
</evidence>
<comment type="miscellaneous">
    <text evidence="9">Carbon 2 of the heme B porphyrin ring is defined according to the Fischer nomenclature.</text>
</comment>
<comment type="function">
    <text evidence="9">Converts heme B (protoheme IX) to heme O by substitution of the vinyl group on carbon 2 of heme B porphyrin ring with a hydroxyethyl farnesyl side group.</text>
</comment>
<protein>
    <recommendedName>
        <fullName evidence="9">Protoheme IX farnesyltransferase</fullName>
        <ecNumber evidence="9">2.5.1.141</ecNumber>
    </recommendedName>
    <alternativeName>
        <fullName evidence="9">Heme B farnesyltransferase</fullName>
    </alternativeName>
    <alternativeName>
        <fullName evidence="9">Heme O synthase</fullName>
    </alternativeName>
</protein>
<feature type="transmembrane region" description="Helical" evidence="9">
    <location>
        <begin position="54"/>
        <end position="72"/>
    </location>
</feature>
<dbReference type="HAMAP" id="MF_00154">
    <property type="entry name" value="CyoE_CtaB"/>
    <property type="match status" value="1"/>
</dbReference>
<dbReference type="GO" id="GO:0008495">
    <property type="term" value="F:protoheme IX farnesyltransferase activity"/>
    <property type="evidence" value="ECO:0007669"/>
    <property type="project" value="UniProtKB-UniRule"/>
</dbReference>
<dbReference type="GO" id="GO:0006784">
    <property type="term" value="P:heme A biosynthetic process"/>
    <property type="evidence" value="ECO:0007669"/>
    <property type="project" value="TreeGrafter"/>
</dbReference>
<sequence length="294" mass="30904">MAQAAATSPGAIGFARDIVNLGKPRVTTLVIFTTATGIWLAPPNGATWTTTLSFLFATSLLVASANTLNCWVERKSDGLMHRTMDRPLPAGRLAPGVALVWGSVLGLLALVLLQLTSNTLTAALGSIALLTYVLVYTPLKRVSPAALYVGAVPGAIPPLMGWTFATGSLDTPGWFLFALLFIWQIPHFIAISVYLEEDYRRGGLQVLPVAHGSKAAWRQMIWTSAALLVVSLAAAALGIAGPVYLVVATLAGAVFVHGAWTGSKAPTAKAGRKVFAISILHLIAVVTALILDKI</sequence>
<feature type="transmembrane region" description="Helical" evidence="9">
    <location>
        <begin position="93"/>
        <end position="113"/>
    </location>
</feature>
<evidence type="ECO:0000256" key="6">
    <source>
        <dbReference type="ARBA" id="ARBA00023133"/>
    </source>
</evidence>
<feature type="transmembrane region" description="Helical" evidence="9">
    <location>
        <begin position="146"/>
        <end position="167"/>
    </location>
</feature>
<evidence type="ECO:0000256" key="9">
    <source>
        <dbReference type="HAMAP-Rule" id="MF_00154"/>
    </source>
</evidence>
<dbReference type="EMBL" id="JACXWD010000023">
    <property type="protein sequence ID" value="MBD3868142.1"/>
    <property type="molecule type" value="Genomic_DNA"/>
</dbReference>
<dbReference type="GO" id="GO:0048034">
    <property type="term" value="P:heme O biosynthetic process"/>
    <property type="evidence" value="ECO:0007669"/>
    <property type="project" value="UniProtKB-UniRule"/>
</dbReference>
<dbReference type="CDD" id="cd13957">
    <property type="entry name" value="PT_UbiA_Cox10"/>
    <property type="match status" value="1"/>
</dbReference>
<dbReference type="Gene3D" id="1.10.357.140">
    <property type="entry name" value="UbiA prenyltransferase"/>
    <property type="match status" value="1"/>
</dbReference>
<feature type="transmembrane region" description="Helical" evidence="9">
    <location>
        <begin position="173"/>
        <end position="195"/>
    </location>
</feature>
<name>A0A8J7CD09_9BACT</name>
<dbReference type="GO" id="GO:0005886">
    <property type="term" value="C:plasma membrane"/>
    <property type="evidence" value="ECO:0007669"/>
    <property type="project" value="UniProtKB-SubCell"/>
</dbReference>
<comment type="subcellular location">
    <subcellularLocation>
        <location evidence="9">Cell membrane</location>
        <topology evidence="9">Multi-pass membrane protein</topology>
    </subcellularLocation>
    <subcellularLocation>
        <location evidence="1">Membrane</location>
        <topology evidence="1">Multi-pass membrane protein</topology>
    </subcellularLocation>
</comment>
<dbReference type="Pfam" id="PF01040">
    <property type="entry name" value="UbiA"/>
    <property type="match status" value="1"/>
</dbReference>
<dbReference type="EC" id="2.5.1.141" evidence="9"/>
<dbReference type="NCBIfam" id="TIGR01473">
    <property type="entry name" value="cyoE_ctaB"/>
    <property type="match status" value="1"/>
</dbReference>
<accession>A0A8J7CD09</accession>
<organism evidence="10 11">
    <name type="scientific">Candidatus Polarisedimenticola svalbardensis</name>
    <dbReference type="NCBI Taxonomy" id="2886004"/>
    <lineage>
        <taxon>Bacteria</taxon>
        <taxon>Pseudomonadati</taxon>
        <taxon>Acidobacteriota</taxon>
        <taxon>Candidatus Polarisedimenticolia</taxon>
        <taxon>Candidatus Polarisedimenticolales</taxon>
        <taxon>Candidatus Polarisedimenticolaceae</taxon>
        <taxon>Candidatus Polarisedimenticola</taxon>
    </lineage>
</organism>
<dbReference type="PANTHER" id="PTHR43448">
    <property type="entry name" value="PROTOHEME IX FARNESYLTRANSFERASE, MITOCHONDRIAL"/>
    <property type="match status" value="1"/>
</dbReference>
<reference evidence="10 11" key="1">
    <citation type="submission" date="2020-08" db="EMBL/GenBank/DDBJ databases">
        <title>Acidobacteriota in marine sediments use diverse sulfur dissimilation pathways.</title>
        <authorList>
            <person name="Wasmund K."/>
        </authorList>
    </citation>
    <scope>NUCLEOTIDE SEQUENCE [LARGE SCALE GENOMIC DNA]</scope>
    <source>
        <strain evidence="10">MAG AM4</strain>
    </source>
</reference>